<comment type="catalytic activity">
    <reaction evidence="13">
        <text>a lipid A disaccharide + ATP = a lipid IVA + ADP + H(+)</text>
        <dbReference type="Rhea" id="RHEA:67840"/>
        <dbReference type="ChEBI" id="CHEBI:15378"/>
        <dbReference type="ChEBI" id="CHEBI:30616"/>
        <dbReference type="ChEBI" id="CHEBI:176343"/>
        <dbReference type="ChEBI" id="CHEBI:176425"/>
        <dbReference type="ChEBI" id="CHEBI:456216"/>
        <dbReference type="EC" id="2.7.1.130"/>
    </reaction>
</comment>
<evidence type="ECO:0000256" key="5">
    <source>
        <dbReference type="ARBA" id="ARBA00022516"/>
    </source>
</evidence>
<dbReference type="eggNOG" id="COG1663">
    <property type="taxonomic scope" value="Bacteria"/>
</dbReference>
<proteinExistence type="inferred from homology"/>
<dbReference type="InterPro" id="IPR003758">
    <property type="entry name" value="LpxK"/>
</dbReference>
<dbReference type="RefSeq" id="WP_015852982.1">
    <property type="nucleotide sequence ID" value="NC_012881.1"/>
</dbReference>
<evidence type="ECO:0000313" key="15">
    <source>
        <dbReference type="Proteomes" id="UP000002601"/>
    </source>
</evidence>
<dbReference type="HAMAP" id="MF_00409">
    <property type="entry name" value="LpxK"/>
    <property type="match status" value="1"/>
</dbReference>
<dbReference type="EC" id="2.7.1.130" evidence="3 13"/>
<dbReference type="NCBIfam" id="TIGR00682">
    <property type="entry name" value="lpxK"/>
    <property type="match status" value="1"/>
</dbReference>
<evidence type="ECO:0000256" key="3">
    <source>
        <dbReference type="ARBA" id="ARBA00012071"/>
    </source>
</evidence>
<name>C6C1J1_MARSD</name>
<protein>
    <recommendedName>
        <fullName evidence="4 13">Tetraacyldisaccharide 4'-kinase</fullName>
        <ecNumber evidence="3 13">2.7.1.130</ecNumber>
    </recommendedName>
    <alternativeName>
        <fullName evidence="12 13">Lipid A 4'-kinase</fullName>
    </alternativeName>
</protein>
<dbReference type="GO" id="GO:0009245">
    <property type="term" value="P:lipid A biosynthetic process"/>
    <property type="evidence" value="ECO:0007669"/>
    <property type="project" value="UniProtKB-UniRule"/>
</dbReference>
<dbReference type="GO" id="GO:0009029">
    <property type="term" value="F:lipid-A 4'-kinase activity"/>
    <property type="evidence" value="ECO:0007669"/>
    <property type="project" value="UniProtKB-UniRule"/>
</dbReference>
<keyword evidence="11 13" id="KW-0443">Lipid metabolism</keyword>
<keyword evidence="6 13" id="KW-0441">Lipid A biosynthesis</keyword>
<dbReference type="EMBL" id="CP001649">
    <property type="protein sequence ID" value="ACS81166.1"/>
    <property type="molecule type" value="Genomic_DNA"/>
</dbReference>
<dbReference type="SUPFAM" id="SSF52540">
    <property type="entry name" value="P-loop containing nucleoside triphosphate hydrolases"/>
    <property type="match status" value="1"/>
</dbReference>
<comment type="function">
    <text evidence="1 13">Transfers the gamma-phosphate of ATP to the 4'-position of a tetraacyldisaccharide 1-phosphate intermediate (termed DS-1-P) to form tetraacyldisaccharide 1,4'-bis-phosphate (lipid IVA).</text>
</comment>
<evidence type="ECO:0000256" key="10">
    <source>
        <dbReference type="ARBA" id="ARBA00022840"/>
    </source>
</evidence>
<organism evidence="14 15">
    <name type="scientific">Maridesulfovibrio salexigens (strain ATCC 14822 / DSM 2638 / NCIMB 8403 / VKM B-1763)</name>
    <name type="common">Desulfovibrio salexigens</name>
    <dbReference type="NCBI Taxonomy" id="526222"/>
    <lineage>
        <taxon>Bacteria</taxon>
        <taxon>Pseudomonadati</taxon>
        <taxon>Thermodesulfobacteriota</taxon>
        <taxon>Desulfovibrionia</taxon>
        <taxon>Desulfovibrionales</taxon>
        <taxon>Desulfovibrionaceae</taxon>
        <taxon>Maridesulfovibrio</taxon>
    </lineage>
</organism>
<dbReference type="GO" id="GO:0005886">
    <property type="term" value="C:plasma membrane"/>
    <property type="evidence" value="ECO:0007669"/>
    <property type="project" value="TreeGrafter"/>
</dbReference>
<accession>C6C1J1</accession>
<evidence type="ECO:0000313" key="14">
    <source>
        <dbReference type="EMBL" id="ACS81166.1"/>
    </source>
</evidence>
<dbReference type="AlphaFoldDB" id="C6C1J1"/>
<dbReference type="GO" id="GO:0005524">
    <property type="term" value="F:ATP binding"/>
    <property type="evidence" value="ECO:0007669"/>
    <property type="project" value="UniProtKB-UniRule"/>
</dbReference>
<dbReference type="InterPro" id="IPR027417">
    <property type="entry name" value="P-loop_NTPase"/>
</dbReference>
<dbReference type="STRING" id="526222.Desal_3115"/>
<sequence>MSLLFKAQKILSPVLAPISKGYGAVMARRAEKYAQGEYERFRPECPCISIGNIGSGGSGKTPVADWLLKWAEREDLLTVLLTRGYGAKPAHVPYLVNRLSPVGEAGDEPLMLANDNPQAKIVVDPVRKRSGAWAAQEFQPGLILLDDGFQHMAVERDLDFVLLTLDDFTTGWDKVIPRGTWRESVQALQRADVFFVKSSPDAFRRMHWLIQEKLAKFGNPVFQFELKAKGLKLLGGGDRLDFGSDKYLLFAGIGKPEILRTDVEKYMGRVPEEFVIFKDHHAYTVQDVEVIRRKAAAAGAKRIICTPKDAVKLTKLGCEDFYVIDLEVEFREAIFFDDTEEAPFDKWWNKQRLIDAFNK</sequence>
<dbReference type="Pfam" id="PF02606">
    <property type="entry name" value="LpxK"/>
    <property type="match status" value="1"/>
</dbReference>
<keyword evidence="7 13" id="KW-0808">Transferase</keyword>
<dbReference type="PANTHER" id="PTHR42724">
    <property type="entry name" value="TETRAACYLDISACCHARIDE 4'-KINASE"/>
    <property type="match status" value="1"/>
</dbReference>
<keyword evidence="9 13" id="KW-0418">Kinase</keyword>
<keyword evidence="8 13" id="KW-0547">Nucleotide-binding</keyword>
<comment type="pathway">
    <text evidence="2 13">Glycolipid biosynthesis; lipid IV(A) biosynthesis; lipid IV(A) from (3R)-3-hydroxytetradecanoyl-[acyl-carrier-protein] and UDP-N-acetyl-alpha-D-glucosamine: step 6/6.</text>
</comment>
<dbReference type="PANTHER" id="PTHR42724:SF1">
    <property type="entry name" value="TETRAACYLDISACCHARIDE 4'-KINASE, MITOCHONDRIAL-RELATED"/>
    <property type="match status" value="1"/>
</dbReference>
<evidence type="ECO:0000256" key="2">
    <source>
        <dbReference type="ARBA" id="ARBA00004870"/>
    </source>
</evidence>
<evidence type="ECO:0000256" key="1">
    <source>
        <dbReference type="ARBA" id="ARBA00002274"/>
    </source>
</evidence>
<dbReference type="OrthoDB" id="9766423at2"/>
<dbReference type="KEGG" id="dsa:Desal_3115"/>
<dbReference type="UniPathway" id="UPA00359">
    <property type="reaction ID" value="UER00482"/>
</dbReference>
<reference evidence="14 15" key="1">
    <citation type="submission" date="2009-06" db="EMBL/GenBank/DDBJ databases">
        <title>Complete sequence of Desulfovibrio salexigens DSM 2638.</title>
        <authorList>
            <consortium name="US DOE Joint Genome Institute"/>
            <person name="Lucas S."/>
            <person name="Copeland A."/>
            <person name="Lapidus A."/>
            <person name="Glavina del Rio T."/>
            <person name="Tice H."/>
            <person name="Bruce D."/>
            <person name="Goodwin L."/>
            <person name="Pitluck S."/>
            <person name="Munk A.C."/>
            <person name="Brettin T."/>
            <person name="Detter J.C."/>
            <person name="Han C."/>
            <person name="Tapia R."/>
            <person name="Larimer F."/>
            <person name="Land M."/>
            <person name="Hauser L."/>
            <person name="Kyrpides N."/>
            <person name="Anderson I."/>
            <person name="Wall J.D."/>
            <person name="Arkin A.P."/>
            <person name="Dehal P."/>
            <person name="Chivian D."/>
            <person name="Giles B."/>
            <person name="Hazen T.C."/>
        </authorList>
    </citation>
    <scope>NUCLEOTIDE SEQUENCE [LARGE SCALE GENOMIC DNA]</scope>
    <source>
        <strain evidence="15">ATCC 14822 / DSM 2638 / NCIMB 8403 / VKM B-1763</strain>
    </source>
</reference>
<keyword evidence="5 13" id="KW-0444">Lipid biosynthesis</keyword>
<comment type="similarity">
    <text evidence="13">Belongs to the LpxK family.</text>
</comment>
<evidence type="ECO:0000256" key="8">
    <source>
        <dbReference type="ARBA" id="ARBA00022741"/>
    </source>
</evidence>
<evidence type="ECO:0000256" key="12">
    <source>
        <dbReference type="ARBA" id="ARBA00029757"/>
    </source>
</evidence>
<evidence type="ECO:0000256" key="4">
    <source>
        <dbReference type="ARBA" id="ARBA00016436"/>
    </source>
</evidence>
<evidence type="ECO:0000256" key="7">
    <source>
        <dbReference type="ARBA" id="ARBA00022679"/>
    </source>
</evidence>
<keyword evidence="10 13" id="KW-0067">ATP-binding</keyword>
<dbReference type="HOGENOM" id="CLU_038816_6_1_7"/>
<keyword evidence="15" id="KW-1185">Reference proteome</keyword>
<evidence type="ECO:0000256" key="6">
    <source>
        <dbReference type="ARBA" id="ARBA00022556"/>
    </source>
</evidence>
<dbReference type="GO" id="GO:0009244">
    <property type="term" value="P:lipopolysaccharide core region biosynthetic process"/>
    <property type="evidence" value="ECO:0007669"/>
    <property type="project" value="TreeGrafter"/>
</dbReference>
<gene>
    <name evidence="13" type="primary">lpxK</name>
    <name evidence="14" type="ordered locus">Desal_3115</name>
</gene>
<evidence type="ECO:0000256" key="13">
    <source>
        <dbReference type="HAMAP-Rule" id="MF_00409"/>
    </source>
</evidence>
<evidence type="ECO:0000256" key="9">
    <source>
        <dbReference type="ARBA" id="ARBA00022777"/>
    </source>
</evidence>
<dbReference type="Proteomes" id="UP000002601">
    <property type="component" value="Chromosome"/>
</dbReference>
<evidence type="ECO:0000256" key="11">
    <source>
        <dbReference type="ARBA" id="ARBA00023098"/>
    </source>
</evidence>
<feature type="binding site" evidence="13">
    <location>
        <begin position="54"/>
        <end position="61"/>
    </location>
    <ligand>
        <name>ATP</name>
        <dbReference type="ChEBI" id="CHEBI:30616"/>
    </ligand>
</feature>